<accession>A0A1R1PNY1</accession>
<feature type="domain" description="TFIIB-type" evidence="2">
    <location>
        <begin position="10"/>
        <end position="47"/>
    </location>
</feature>
<organism evidence="4 6">
    <name type="scientific">Zancudomyces culisetae</name>
    <name type="common">Gut fungus</name>
    <name type="synonym">Smittium culisetae</name>
    <dbReference type="NCBI Taxonomy" id="1213189"/>
    <lineage>
        <taxon>Eukaryota</taxon>
        <taxon>Fungi</taxon>
        <taxon>Fungi incertae sedis</taxon>
        <taxon>Zoopagomycota</taxon>
        <taxon>Kickxellomycotina</taxon>
        <taxon>Harpellomycetes</taxon>
        <taxon>Harpellales</taxon>
        <taxon>Legeriomycetaceae</taxon>
        <taxon>Zancudomyces</taxon>
    </lineage>
</organism>
<gene>
    <name evidence="5" type="ORF">AX774_g1939</name>
    <name evidence="4" type="ORF">AX774_g3832</name>
    <name evidence="3" type="ORF">AX774_g7196</name>
</gene>
<dbReference type="AlphaFoldDB" id="A0A1R1PNY1"/>
<dbReference type="GO" id="GO:0006367">
    <property type="term" value="P:transcription initiation at RNA polymerase II promoter"/>
    <property type="evidence" value="ECO:0007669"/>
    <property type="project" value="TreeGrafter"/>
</dbReference>
<dbReference type="SUPFAM" id="SSF57783">
    <property type="entry name" value="Zinc beta-ribbon"/>
    <property type="match status" value="1"/>
</dbReference>
<evidence type="ECO:0000259" key="2">
    <source>
        <dbReference type="Pfam" id="PF08271"/>
    </source>
</evidence>
<reference evidence="6" key="1">
    <citation type="submission" date="2017-01" db="EMBL/GenBank/DDBJ databases">
        <authorList>
            <person name="Wang Y."/>
            <person name="White M."/>
            <person name="Kvist S."/>
            <person name="Moncalvo J.-M."/>
        </authorList>
    </citation>
    <scope>NUCLEOTIDE SEQUENCE [LARGE SCALE GENOMIC DNA]</scope>
    <source>
        <strain evidence="6">COL-18-3</strain>
    </source>
</reference>
<dbReference type="EMBL" id="LSSK01000615">
    <property type="protein sequence ID" value="OMH82679.1"/>
    <property type="molecule type" value="Genomic_DNA"/>
</dbReference>
<feature type="region of interest" description="Disordered" evidence="1">
    <location>
        <begin position="278"/>
        <end position="297"/>
    </location>
</feature>
<dbReference type="InterPro" id="IPR039997">
    <property type="entry name" value="TFE"/>
</dbReference>
<evidence type="ECO:0000313" key="5">
    <source>
        <dbReference type="EMBL" id="OMH84534.1"/>
    </source>
</evidence>
<evidence type="ECO:0000256" key="1">
    <source>
        <dbReference type="SAM" id="MobiDB-lite"/>
    </source>
</evidence>
<evidence type="ECO:0000313" key="6">
    <source>
        <dbReference type="Proteomes" id="UP000188320"/>
    </source>
</evidence>
<sequence>MEVERSKQGYICPNCGSEYSTMQALSLVDYATGLFKCEFCSAVLEDNTKSELSTQAQQILSKLMDQCAPILNVLKLTDNIILPPHTPFDQVVPPDNLLLEDQRFRYDQRASEDMINSLNEGEDSNRDALEGSGTGSGKDNVIVEFGEDMSLEQAVQKREEKIKLKRKQNALPPWHVWSTVSNSLMVPEYLIPLELNKKAKSENSNNEKSDSNVEIKRIYQYYESLSRAINPKDAPLQSPATVTTGATTEITTASTDDAGDKSGTDGVRLFDSFIVAASPSSSKSSDTSTAEKKTDELNSGENIKPFRLVVTQLVNNMSNGLSLDPKKLLDSNYLLSLSPTQYSVLYSKLYAELKKYLFNATNADGFDSDGFISFLISCYQ</sequence>
<proteinExistence type="predicted"/>
<evidence type="ECO:0000313" key="3">
    <source>
        <dbReference type="EMBL" id="OMH79384.1"/>
    </source>
</evidence>
<dbReference type="Gene3D" id="3.30.40.10">
    <property type="entry name" value="Zinc/RING finger domain, C3HC4 (zinc finger)"/>
    <property type="match status" value="1"/>
</dbReference>
<dbReference type="OrthoDB" id="361102at2759"/>
<dbReference type="GO" id="GO:0003743">
    <property type="term" value="F:translation initiation factor activity"/>
    <property type="evidence" value="ECO:0007669"/>
    <property type="project" value="UniProtKB-KW"/>
</dbReference>
<dbReference type="Proteomes" id="UP000188320">
    <property type="component" value="Unassembled WGS sequence"/>
</dbReference>
<feature type="compositionally biased region" description="Low complexity" evidence="1">
    <location>
        <begin position="278"/>
        <end position="288"/>
    </location>
</feature>
<dbReference type="PANTHER" id="PTHR13097">
    <property type="entry name" value="TRANSCRIPTION INITIATION FACTOR IIE, ALPHA SUBUNIT"/>
    <property type="match status" value="1"/>
</dbReference>
<keyword evidence="4" id="KW-0648">Protein biosynthesis</keyword>
<feature type="region of interest" description="Disordered" evidence="1">
    <location>
        <begin position="116"/>
        <end position="140"/>
    </location>
</feature>
<dbReference type="EMBL" id="LSSK01001566">
    <property type="protein sequence ID" value="OMH79384.1"/>
    <property type="molecule type" value="Genomic_DNA"/>
</dbReference>
<dbReference type="GO" id="GO:0005673">
    <property type="term" value="C:transcription factor TFIIE complex"/>
    <property type="evidence" value="ECO:0007669"/>
    <property type="project" value="TreeGrafter"/>
</dbReference>
<name>A0A1R1PNY1_ZANCU</name>
<dbReference type="InterPro" id="IPR013083">
    <property type="entry name" value="Znf_RING/FYVE/PHD"/>
</dbReference>
<comment type="caution">
    <text evidence="4">The sequence shown here is derived from an EMBL/GenBank/DDBJ whole genome shotgun (WGS) entry which is preliminary data.</text>
</comment>
<keyword evidence="6" id="KW-1185">Reference proteome</keyword>
<reference evidence="4" key="2">
    <citation type="submission" date="2017-01" db="EMBL/GenBank/DDBJ databases">
        <authorList>
            <person name="Mah S.A."/>
            <person name="Swanson W.J."/>
            <person name="Moy G.W."/>
            <person name="Vacquier V.D."/>
        </authorList>
    </citation>
    <scope>NUCLEOTIDE SEQUENCE [LARGE SCALE GENOMIC DNA]</scope>
    <source>
        <strain evidence="4">COL-18-3</strain>
    </source>
</reference>
<dbReference type="EMBL" id="LSSK01000182">
    <property type="protein sequence ID" value="OMH84534.1"/>
    <property type="molecule type" value="Genomic_DNA"/>
</dbReference>
<protein>
    <submittedName>
        <fullName evidence="4">Transcription initiation factor IIE subunit alpha</fullName>
    </submittedName>
</protein>
<dbReference type="PANTHER" id="PTHR13097:SF7">
    <property type="entry name" value="GENERAL TRANSCRIPTION FACTOR IIE SUBUNIT 1"/>
    <property type="match status" value="1"/>
</dbReference>
<dbReference type="InterPro" id="IPR013137">
    <property type="entry name" value="Znf_TFIIB"/>
</dbReference>
<evidence type="ECO:0000313" key="4">
    <source>
        <dbReference type="EMBL" id="OMH82679.1"/>
    </source>
</evidence>
<dbReference type="Pfam" id="PF08271">
    <property type="entry name" value="Zn_Ribbon_TF"/>
    <property type="match status" value="1"/>
</dbReference>
<keyword evidence="4" id="KW-0396">Initiation factor</keyword>